<dbReference type="PROSITE" id="PS50110">
    <property type="entry name" value="RESPONSE_REGULATORY"/>
    <property type="match status" value="1"/>
</dbReference>
<dbReference type="SUPFAM" id="SSF52172">
    <property type="entry name" value="CheY-like"/>
    <property type="match status" value="1"/>
</dbReference>
<dbReference type="Pfam" id="PF13487">
    <property type="entry name" value="HD_5"/>
    <property type="match status" value="1"/>
</dbReference>
<dbReference type="PANTHER" id="PTHR45228:SF8">
    <property type="entry name" value="TWO-COMPONENT RESPONSE REGULATOR-RELATED"/>
    <property type="match status" value="1"/>
</dbReference>
<evidence type="ECO:0000313" key="6">
    <source>
        <dbReference type="Proteomes" id="UP000714380"/>
    </source>
</evidence>
<evidence type="ECO:0000313" key="5">
    <source>
        <dbReference type="EMBL" id="MCA6062230.1"/>
    </source>
</evidence>
<gene>
    <name evidence="5" type="ORF">I9W95_01280</name>
</gene>
<dbReference type="PROSITE" id="PS51832">
    <property type="entry name" value="HD_GYP"/>
    <property type="match status" value="1"/>
</dbReference>
<protein>
    <submittedName>
        <fullName evidence="5">Response regulator</fullName>
    </submittedName>
</protein>
<evidence type="ECO:0000259" key="3">
    <source>
        <dbReference type="PROSITE" id="PS50110"/>
    </source>
</evidence>
<dbReference type="CDD" id="cd17569">
    <property type="entry name" value="REC_HupR-like"/>
    <property type="match status" value="1"/>
</dbReference>
<dbReference type="EMBL" id="JAEDAH010000005">
    <property type="protein sequence ID" value="MCA6062230.1"/>
    <property type="molecule type" value="Genomic_DNA"/>
</dbReference>
<evidence type="ECO:0000256" key="2">
    <source>
        <dbReference type="SAM" id="Coils"/>
    </source>
</evidence>
<dbReference type="InterPro" id="IPR011006">
    <property type="entry name" value="CheY-like_superfamily"/>
</dbReference>
<dbReference type="RefSeq" id="WP_225670965.1">
    <property type="nucleotide sequence ID" value="NZ_JAEDAH010000005.1"/>
</dbReference>
<comment type="caution">
    <text evidence="5">The sequence shown here is derived from an EMBL/GenBank/DDBJ whole genome shotgun (WGS) entry which is preliminary data.</text>
</comment>
<dbReference type="InterPro" id="IPR052020">
    <property type="entry name" value="Cyclic_di-GMP/3'3'-cGAMP_PDE"/>
</dbReference>
<feature type="domain" description="HD-GYP" evidence="4">
    <location>
        <begin position="175"/>
        <end position="371"/>
    </location>
</feature>
<name>A0ABS7ZKI2_9GAMM</name>
<reference evidence="5 6" key="1">
    <citation type="submission" date="2020-12" db="EMBL/GenBank/DDBJ databases">
        <title>Novel Thalassolituus-related marine hydrocarbonoclastic bacteria mediated algae-derived hydrocarbons mineralization in twilight zone of the northern South China Sea.</title>
        <authorList>
            <person name="Dong C."/>
        </authorList>
    </citation>
    <scope>NUCLEOTIDE SEQUENCE [LARGE SCALE GENOMIC DNA]</scope>
    <source>
        <strain evidence="5 6">IMCC1826</strain>
    </source>
</reference>
<dbReference type="Gene3D" id="1.10.3210.10">
    <property type="entry name" value="Hypothetical protein af1432"/>
    <property type="match status" value="1"/>
</dbReference>
<proteinExistence type="predicted"/>
<dbReference type="Proteomes" id="UP000714380">
    <property type="component" value="Unassembled WGS sequence"/>
</dbReference>
<dbReference type="InterPro" id="IPR001789">
    <property type="entry name" value="Sig_transdc_resp-reg_receiver"/>
</dbReference>
<dbReference type="SMART" id="SM00448">
    <property type="entry name" value="REC"/>
    <property type="match status" value="1"/>
</dbReference>
<feature type="modified residue" description="4-aspartylphosphate" evidence="1">
    <location>
        <position position="68"/>
    </location>
</feature>
<feature type="domain" description="Response regulatory" evidence="3">
    <location>
        <begin position="19"/>
        <end position="134"/>
    </location>
</feature>
<sequence>MAFDASHKQRPGGVNVQPRVLLVDDEPNVLKALARTLRQDSMEILTAPSGAEALELMRAQPVDLLISDMRMPGMSGAELLSAAAKEWPKTRRVLLTGYADLESTIKAVNDGQIASYMNKPWDDVELRRVVSDLLAARFLELENERLAAELASKNAELANLNANLEAKVRKRTEELHYSYEHMVTLASTLASQRDEENSRTVLLDALMAQEIAGLLGMSSEETDAMRKAVMLSGLGRLGFSDAMLDKPYCDYNAQEMQQFRQWPVLAEAALFGVPALVVASDFIRHQFERYDGSGFPDALAGEHIPLGSRVLAVVRDYGDWLAGRFNGVACNASQARHEIESQTGKRYDPQVVDAFIQVARRYQHDHLDGSELCISSEALKEGMVLSRDLFSGRGMVLLKKHYRVDSDIIGKMQHLEQLMDEPLEIHVYRDADHIALSGEVGS</sequence>
<feature type="coiled-coil region" evidence="2">
    <location>
        <begin position="136"/>
        <end position="174"/>
    </location>
</feature>
<dbReference type="SUPFAM" id="SSF109604">
    <property type="entry name" value="HD-domain/PDEase-like"/>
    <property type="match status" value="1"/>
</dbReference>
<dbReference type="Pfam" id="PF00072">
    <property type="entry name" value="Response_reg"/>
    <property type="match status" value="1"/>
</dbReference>
<accession>A0ABS7ZKI2</accession>
<dbReference type="InterPro" id="IPR037522">
    <property type="entry name" value="HD_GYP_dom"/>
</dbReference>
<evidence type="ECO:0000256" key="1">
    <source>
        <dbReference type="PROSITE-ProRule" id="PRU00169"/>
    </source>
</evidence>
<evidence type="ECO:0000259" key="4">
    <source>
        <dbReference type="PROSITE" id="PS51832"/>
    </source>
</evidence>
<organism evidence="5 6">
    <name type="scientific">Thalassolituus marinus</name>
    <dbReference type="NCBI Taxonomy" id="671053"/>
    <lineage>
        <taxon>Bacteria</taxon>
        <taxon>Pseudomonadati</taxon>
        <taxon>Pseudomonadota</taxon>
        <taxon>Gammaproteobacteria</taxon>
        <taxon>Oceanospirillales</taxon>
        <taxon>Oceanospirillaceae</taxon>
        <taxon>Thalassolituus</taxon>
    </lineage>
</organism>
<keyword evidence="1" id="KW-0597">Phosphoprotein</keyword>
<dbReference type="Gene3D" id="3.40.50.2300">
    <property type="match status" value="1"/>
</dbReference>
<keyword evidence="2" id="KW-0175">Coiled coil</keyword>
<keyword evidence="6" id="KW-1185">Reference proteome</keyword>
<dbReference type="PANTHER" id="PTHR45228">
    <property type="entry name" value="CYCLIC DI-GMP PHOSPHODIESTERASE TM_0186-RELATED"/>
    <property type="match status" value="1"/>
</dbReference>